<dbReference type="Proteomes" id="UP000202158">
    <property type="component" value="Segment"/>
</dbReference>
<keyword evidence="1" id="KW-0812">Transmembrane</keyword>
<dbReference type="OrthoDB" id="26024at10239"/>
<gene>
    <name evidence="2" type="ORF">C350210_143</name>
    <name evidence="3" type="ORF">N440310_143</name>
    <name evidence="4" type="ORF">T191209_143</name>
</gene>
<keyword evidence="7" id="KW-1185">Reference proteome</keyword>
<dbReference type="EMBL" id="KU686209">
    <property type="protein sequence ID" value="AOV61403.1"/>
    <property type="molecule type" value="Genomic_DNA"/>
</dbReference>
<dbReference type="GeneID" id="30306213"/>
<evidence type="ECO:0000256" key="1">
    <source>
        <dbReference type="SAM" id="Phobius"/>
    </source>
</evidence>
<evidence type="ECO:0000313" key="4">
    <source>
        <dbReference type="EMBL" id="AOV61403.1"/>
    </source>
</evidence>
<dbReference type="EMBL" id="KU686208">
    <property type="protein sequence ID" value="AOV61189.1"/>
    <property type="molecule type" value="Genomic_DNA"/>
</dbReference>
<dbReference type="RefSeq" id="YP_009321055.1">
    <property type="nucleotide sequence ID" value="NC_031903.1"/>
</dbReference>
<evidence type="ECO:0000313" key="6">
    <source>
        <dbReference type="Proteomes" id="UP000241089"/>
    </source>
</evidence>
<sequence length="102" mass="10162">MKLTKCNTMQKIINVLAVLSFVGVAGIVGGGTYVYLQKDALIESAKGKVAKAAAEAIAGALPGMMDSAMPEMPKMTGGAIPSTGGVGFPGAAAKPGPAIRMP</sequence>
<accession>A0A1D8KQL3</accession>
<feature type="transmembrane region" description="Helical" evidence="1">
    <location>
        <begin position="12"/>
        <end position="36"/>
    </location>
</feature>
<name>A0A1D8KQL3_9CAUD</name>
<dbReference type="Proteomes" id="UP000241975">
    <property type="component" value="Segment"/>
</dbReference>
<keyword evidence="1" id="KW-0472">Membrane</keyword>
<organism evidence="2 7">
    <name type="scientific">Synechococcus phage S-CAM22</name>
    <dbReference type="NCBI Taxonomy" id="1883365"/>
    <lineage>
        <taxon>Viruses</taxon>
        <taxon>Duplodnaviria</taxon>
        <taxon>Heunggongvirae</taxon>
        <taxon>Uroviricota</taxon>
        <taxon>Caudoviricetes</taxon>
        <taxon>Pantevenvirales</taxon>
        <taxon>Kyanoviridae</taxon>
        <taxon>Alisovirus</taxon>
        <taxon>Alisovirus socal22</taxon>
    </lineage>
</organism>
<dbReference type="EMBL" id="KU686207">
    <property type="protein sequence ID" value="AOV60975.1"/>
    <property type="molecule type" value="Genomic_DNA"/>
</dbReference>
<reference evidence="5 6" key="1">
    <citation type="journal article" date="2016" name="Virology">
        <title>The genomic content and context of auxiliary metabolic genes in marine cyanomyoviruses.</title>
        <authorList>
            <person name="Crummett L.T."/>
            <person name="Puxty R.J."/>
            <person name="Weihe C."/>
            <person name="Marston M.F."/>
            <person name="Martiny J.B."/>
        </authorList>
    </citation>
    <scope>NUCLEOTIDE SEQUENCE [LARGE SCALE GENOMIC DNA]</scope>
    <source>
        <strain evidence="2">0210CC35</strain>
        <strain evidence="3">0310NB44</strain>
        <strain evidence="4">1209TA19</strain>
    </source>
</reference>
<keyword evidence="1" id="KW-1133">Transmembrane helix</keyword>
<evidence type="ECO:0000313" key="7">
    <source>
        <dbReference type="Proteomes" id="UP000241975"/>
    </source>
</evidence>
<evidence type="ECO:0000313" key="2">
    <source>
        <dbReference type="EMBL" id="AOV60975.1"/>
    </source>
</evidence>
<evidence type="ECO:0000313" key="5">
    <source>
        <dbReference type="Proteomes" id="UP000202158"/>
    </source>
</evidence>
<protein>
    <submittedName>
        <fullName evidence="2">Plasmid stability protein</fullName>
    </submittedName>
</protein>
<dbReference type="KEGG" id="vg:30306213"/>
<dbReference type="Proteomes" id="UP000241089">
    <property type="component" value="Segment"/>
</dbReference>
<evidence type="ECO:0000313" key="3">
    <source>
        <dbReference type="EMBL" id="AOV61189.1"/>
    </source>
</evidence>
<proteinExistence type="predicted"/>